<keyword evidence="4" id="KW-0540">Nuclease</keyword>
<keyword evidence="5" id="KW-0479">Metal-binding</keyword>
<dbReference type="AlphaFoldDB" id="A0A8B8F692"/>
<keyword evidence="6" id="KW-0378">Hydrolase</keyword>
<feature type="domain" description="DDE Tnp4" evidence="8">
    <location>
        <begin position="159"/>
        <end position="320"/>
    </location>
</feature>
<gene>
    <name evidence="10" type="primary">LOC112680474</name>
</gene>
<reference evidence="10" key="1">
    <citation type="submission" date="2025-08" db="UniProtKB">
        <authorList>
            <consortium name="RefSeq"/>
        </authorList>
    </citation>
    <scope>IDENTIFICATION</scope>
    <source>
        <tissue evidence="10">Whole body</tissue>
    </source>
</reference>
<evidence type="ECO:0000256" key="2">
    <source>
        <dbReference type="ARBA" id="ARBA00004123"/>
    </source>
</evidence>
<evidence type="ECO:0000256" key="7">
    <source>
        <dbReference type="ARBA" id="ARBA00023242"/>
    </source>
</evidence>
<dbReference type="GO" id="GO:0046872">
    <property type="term" value="F:metal ion binding"/>
    <property type="evidence" value="ECO:0007669"/>
    <property type="project" value="UniProtKB-KW"/>
</dbReference>
<dbReference type="GO" id="GO:0004518">
    <property type="term" value="F:nuclease activity"/>
    <property type="evidence" value="ECO:0007669"/>
    <property type="project" value="UniProtKB-KW"/>
</dbReference>
<dbReference type="GO" id="GO:0005634">
    <property type="term" value="C:nucleus"/>
    <property type="evidence" value="ECO:0007669"/>
    <property type="project" value="UniProtKB-SubCell"/>
</dbReference>
<dbReference type="PANTHER" id="PTHR22930:SF284">
    <property type="entry name" value="DDE TNP4 DOMAIN-CONTAINING PROTEIN"/>
    <property type="match status" value="1"/>
</dbReference>
<evidence type="ECO:0000256" key="4">
    <source>
        <dbReference type="ARBA" id="ARBA00022722"/>
    </source>
</evidence>
<protein>
    <submittedName>
        <fullName evidence="10">Uncharacterized protein LOC112680474</fullName>
    </submittedName>
</protein>
<dbReference type="RefSeq" id="XP_025406354.1">
    <property type="nucleotide sequence ID" value="XM_025550569.1"/>
</dbReference>
<dbReference type="InterPro" id="IPR027806">
    <property type="entry name" value="HARBI1_dom"/>
</dbReference>
<comment type="subcellular location">
    <subcellularLocation>
        <location evidence="2">Nucleus</location>
    </subcellularLocation>
</comment>
<proteinExistence type="inferred from homology"/>
<sequence length="396" mass="46112">MVGYHYISKRKMRRKWVKNWLARRDLFGHMPLLKELNENEPNDLKNYLRMSKPDFDRLLDLLRPHITKQDTVMRQAIPAEERLIATLRFLATGRSYEDLKFSTGISAQTLGSIIPETCKAIYEILQDTYMKVPQTSKDWKEVANGFKDRWQMINCGGCIDGKHIRICQPARSGALYYNYKNFYSIVLMAIVNHNCEFIYVDVGIQGRISDGGVIQATTFYRRLQNETLNLPKPTDCEEDLNFVFIGDEAFSLEEHVLKPFPQKSLNYERRIYNYRLSRARNVVENAFGLIASRFRILQTSINVNPNDTKYIVLEICTLHNFLIKHNSSYVKPTSENSETQDIEDIDVSGRLFPLQNFINARNSSAAAKINRNKYLEYFNGVRKVVWQDDMIKKGKS</sequence>
<name>A0A8B8F692_9HEMI</name>
<keyword evidence="9" id="KW-1185">Reference proteome</keyword>
<dbReference type="GeneID" id="112680474"/>
<dbReference type="Pfam" id="PF13359">
    <property type="entry name" value="DDE_Tnp_4"/>
    <property type="match status" value="1"/>
</dbReference>
<organism evidence="9 10">
    <name type="scientific">Sipha flava</name>
    <name type="common">yellow sugarcane aphid</name>
    <dbReference type="NCBI Taxonomy" id="143950"/>
    <lineage>
        <taxon>Eukaryota</taxon>
        <taxon>Metazoa</taxon>
        <taxon>Ecdysozoa</taxon>
        <taxon>Arthropoda</taxon>
        <taxon>Hexapoda</taxon>
        <taxon>Insecta</taxon>
        <taxon>Pterygota</taxon>
        <taxon>Neoptera</taxon>
        <taxon>Paraneoptera</taxon>
        <taxon>Hemiptera</taxon>
        <taxon>Sternorrhyncha</taxon>
        <taxon>Aphidomorpha</taxon>
        <taxon>Aphidoidea</taxon>
        <taxon>Aphididae</taxon>
        <taxon>Sipha</taxon>
    </lineage>
</organism>
<evidence type="ECO:0000313" key="10">
    <source>
        <dbReference type="RefSeq" id="XP_025406354.1"/>
    </source>
</evidence>
<dbReference type="OrthoDB" id="6608277at2759"/>
<comment type="similarity">
    <text evidence="3">Belongs to the HARBI1 family.</text>
</comment>
<dbReference type="GO" id="GO:0016787">
    <property type="term" value="F:hydrolase activity"/>
    <property type="evidence" value="ECO:0007669"/>
    <property type="project" value="UniProtKB-KW"/>
</dbReference>
<evidence type="ECO:0000256" key="1">
    <source>
        <dbReference type="ARBA" id="ARBA00001968"/>
    </source>
</evidence>
<accession>A0A8B8F692</accession>
<evidence type="ECO:0000256" key="5">
    <source>
        <dbReference type="ARBA" id="ARBA00022723"/>
    </source>
</evidence>
<evidence type="ECO:0000313" key="9">
    <source>
        <dbReference type="Proteomes" id="UP000694846"/>
    </source>
</evidence>
<comment type="cofactor">
    <cofactor evidence="1">
        <name>a divalent metal cation</name>
        <dbReference type="ChEBI" id="CHEBI:60240"/>
    </cofactor>
</comment>
<evidence type="ECO:0000259" key="8">
    <source>
        <dbReference type="Pfam" id="PF13359"/>
    </source>
</evidence>
<dbReference type="Proteomes" id="UP000694846">
    <property type="component" value="Unplaced"/>
</dbReference>
<dbReference type="InterPro" id="IPR045249">
    <property type="entry name" value="HARBI1-like"/>
</dbReference>
<keyword evidence="7" id="KW-0539">Nucleus</keyword>
<evidence type="ECO:0000256" key="6">
    <source>
        <dbReference type="ARBA" id="ARBA00022801"/>
    </source>
</evidence>
<evidence type="ECO:0000256" key="3">
    <source>
        <dbReference type="ARBA" id="ARBA00006958"/>
    </source>
</evidence>
<dbReference type="PANTHER" id="PTHR22930">
    <property type="match status" value="1"/>
</dbReference>